<protein>
    <submittedName>
        <fullName evidence="2 3">Uncharacterized protein</fullName>
    </submittedName>
</protein>
<sequence length="795" mass="92925">MCGVCVCVCVRVDDKNAKSDEEISNSTVENTPKYPTKWLITEEISYFHCLAKCKNNERPWTLACIIHTMEFPFAREEGGLNCFVIWNASDLEPFKYDKHLSLLQNSFLFAIQNGAKYIKSNAYTSPVELERVGIIIDFKETSKSYIFHTEKPNYNDGDDVHDDVIGTISATVSDADDLRKNDGNSKKEDDDDDDDEEKKMEIFPSLYAQSYTPCSKVKLCENYNQSPSLFISNTKQARCSCLLDKFNSISTESVPVDEDSILTFSYNAFVYLPLEYLVKTDARFNCLFQYFIRISGSFFEVYKEIIEDDNGDDDNNNSNNNNDNKEKKMISECQREKNNFRECLRVESNYTRCFIRALQKFIDKDEMESFKIWLKMLKSVGFPELKFGKNSRFQNKICSYITLNTLSEVRSHSDSTSDSTAVVKTKSKNSEINQRVYKEMCLHDDTRAMINFKNTLNRKRNIVLIIVFNNPFYEVIPILELIYRPLYPKIFYCGPKRIDLKKYRKLLEYNLSFLTFDIQPEKEVKGALNYHCTLKVMKLQHRSIEGYLTISDDMLLLQHQIVNLNPDYIWFLPEKEIRIGDLENLKECRLGICDFFNRWTWWEIYQKEGLDVLKSLPKEKSETLRACAKYIRFESDGENRLLGGYSDIYYVPRFLANSFVEIGDYFLKKRLFLEIAIPNALRCLNSFENMVPLKGLQIWDVETHGKPWLHITKSKLFDLMYFHPLKWSYYYNSSSYNHTGNAKNNQNTEKILENNFSKVSQNSGENIDDVKKELEKVLCDKVLKYLHHSAGLLPE</sequence>
<evidence type="ECO:0000313" key="2">
    <source>
        <dbReference type="EMBL" id="ESN93480.1"/>
    </source>
</evidence>
<dbReference type="KEGG" id="hro:HELRODRAFT_180796"/>
<dbReference type="InParanoid" id="T1FGA3"/>
<reference evidence="2 4" key="2">
    <citation type="journal article" date="2013" name="Nature">
        <title>Insights into bilaterian evolution from three spiralian genomes.</title>
        <authorList>
            <person name="Simakov O."/>
            <person name="Marletaz F."/>
            <person name="Cho S.J."/>
            <person name="Edsinger-Gonzales E."/>
            <person name="Havlak P."/>
            <person name="Hellsten U."/>
            <person name="Kuo D.H."/>
            <person name="Larsson T."/>
            <person name="Lv J."/>
            <person name="Arendt D."/>
            <person name="Savage R."/>
            <person name="Osoegawa K."/>
            <person name="de Jong P."/>
            <person name="Grimwood J."/>
            <person name="Chapman J.A."/>
            <person name="Shapiro H."/>
            <person name="Aerts A."/>
            <person name="Otillar R.P."/>
            <person name="Terry A.Y."/>
            <person name="Boore J.L."/>
            <person name="Grigoriev I.V."/>
            <person name="Lindberg D.R."/>
            <person name="Seaver E.C."/>
            <person name="Weisblat D.A."/>
            <person name="Putnam N.H."/>
            <person name="Rokhsar D.S."/>
        </authorList>
    </citation>
    <scope>NUCLEOTIDE SEQUENCE</scope>
</reference>
<dbReference type="Proteomes" id="UP000015101">
    <property type="component" value="Unassembled WGS sequence"/>
</dbReference>
<dbReference type="InterPro" id="IPR005049">
    <property type="entry name" value="STL-like"/>
</dbReference>
<accession>T1FGA3</accession>
<dbReference type="Pfam" id="PF03385">
    <property type="entry name" value="STELLO"/>
    <property type="match status" value="1"/>
</dbReference>
<dbReference type="RefSeq" id="XP_009028346.1">
    <property type="nucleotide sequence ID" value="XM_009030098.1"/>
</dbReference>
<feature type="region of interest" description="Disordered" evidence="1">
    <location>
        <begin position="176"/>
        <end position="196"/>
    </location>
</feature>
<dbReference type="EMBL" id="KB097605">
    <property type="protein sequence ID" value="ESN93480.1"/>
    <property type="molecule type" value="Genomic_DNA"/>
</dbReference>
<dbReference type="EMBL" id="AMQM01007364">
    <property type="status" value="NOT_ANNOTATED_CDS"/>
    <property type="molecule type" value="Genomic_DNA"/>
</dbReference>
<reference evidence="4" key="1">
    <citation type="submission" date="2012-12" db="EMBL/GenBank/DDBJ databases">
        <authorList>
            <person name="Hellsten U."/>
            <person name="Grimwood J."/>
            <person name="Chapman J.A."/>
            <person name="Shapiro H."/>
            <person name="Aerts A."/>
            <person name="Otillar R.P."/>
            <person name="Terry A.Y."/>
            <person name="Boore J.L."/>
            <person name="Simakov O."/>
            <person name="Marletaz F."/>
            <person name="Cho S.-J."/>
            <person name="Edsinger-Gonzales E."/>
            <person name="Havlak P."/>
            <person name="Kuo D.-H."/>
            <person name="Larsson T."/>
            <person name="Lv J."/>
            <person name="Arendt D."/>
            <person name="Savage R."/>
            <person name="Osoegawa K."/>
            <person name="de Jong P."/>
            <person name="Lindberg D.R."/>
            <person name="Seaver E.C."/>
            <person name="Weisblat D.A."/>
            <person name="Putnam N.H."/>
            <person name="Grigoriev I.V."/>
            <person name="Rokhsar D.S."/>
        </authorList>
    </citation>
    <scope>NUCLEOTIDE SEQUENCE</scope>
</reference>
<dbReference type="GeneID" id="20207852"/>
<evidence type="ECO:0000256" key="1">
    <source>
        <dbReference type="SAM" id="MobiDB-lite"/>
    </source>
</evidence>
<dbReference type="PANTHER" id="PTHR31362">
    <property type="entry name" value="GLYCOSYLTRANSFERASE STELLO1-RELATED"/>
    <property type="match status" value="1"/>
</dbReference>
<dbReference type="CTD" id="20207852"/>
<keyword evidence="4" id="KW-1185">Reference proteome</keyword>
<gene>
    <name evidence="3" type="primary">20207852</name>
    <name evidence="2" type="ORF">HELRODRAFT_180796</name>
</gene>
<dbReference type="AlphaFoldDB" id="T1FGA3"/>
<dbReference type="OrthoDB" id="6284370at2759"/>
<evidence type="ECO:0000313" key="3">
    <source>
        <dbReference type="EnsemblMetazoa" id="HelroP180796"/>
    </source>
</evidence>
<dbReference type="HOGENOM" id="CLU_353472_0_0_1"/>
<dbReference type="eggNOG" id="ENOG502SBKB">
    <property type="taxonomic scope" value="Eukaryota"/>
</dbReference>
<dbReference type="PANTHER" id="PTHR31362:SF0">
    <property type="entry name" value="EXOSTOSIN DOMAIN-CONTAINING PROTEIN-RELATED"/>
    <property type="match status" value="1"/>
</dbReference>
<feature type="region of interest" description="Disordered" evidence="1">
    <location>
        <begin position="310"/>
        <end position="329"/>
    </location>
</feature>
<proteinExistence type="predicted"/>
<name>T1FGA3_HELRO</name>
<dbReference type="STRING" id="6412.T1FGA3"/>
<evidence type="ECO:0000313" key="4">
    <source>
        <dbReference type="Proteomes" id="UP000015101"/>
    </source>
</evidence>
<organism evidence="3 4">
    <name type="scientific">Helobdella robusta</name>
    <name type="common">Californian leech</name>
    <dbReference type="NCBI Taxonomy" id="6412"/>
    <lineage>
        <taxon>Eukaryota</taxon>
        <taxon>Metazoa</taxon>
        <taxon>Spiralia</taxon>
        <taxon>Lophotrochozoa</taxon>
        <taxon>Annelida</taxon>
        <taxon>Clitellata</taxon>
        <taxon>Hirudinea</taxon>
        <taxon>Rhynchobdellida</taxon>
        <taxon>Glossiphoniidae</taxon>
        <taxon>Helobdella</taxon>
    </lineage>
</organism>
<reference evidence="3" key="3">
    <citation type="submission" date="2015-06" db="UniProtKB">
        <authorList>
            <consortium name="EnsemblMetazoa"/>
        </authorList>
    </citation>
    <scope>IDENTIFICATION</scope>
</reference>
<dbReference type="EnsemblMetazoa" id="HelroT180796">
    <property type="protein sequence ID" value="HelroP180796"/>
    <property type="gene ID" value="HelroG180796"/>
</dbReference>
<feature type="compositionally biased region" description="Basic and acidic residues" evidence="1">
    <location>
        <begin position="176"/>
        <end position="188"/>
    </location>
</feature>